<evidence type="ECO:0000256" key="3">
    <source>
        <dbReference type="ARBA" id="ARBA00022741"/>
    </source>
</evidence>
<accession>A0A939LR08</accession>
<keyword evidence="4 6" id="KW-0067">ATP-binding</keyword>
<keyword evidence="2" id="KW-0813">Transport</keyword>
<organism evidence="6 7">
    <name type="scientific">Actinotalea soli</name>
    <dbReference type="NCBI Taxonomy" id="2819234"/>
    <lineage>
        <taxon>Bacteria</taxon>
        <taxon>Bacillati</taxon>
        <taxon>Actinomycetota</taxon>
        <taxon>Actinomycetes</taxon>
        <taxon>Micrococcales</taxon>
        <taxon>Cellulomonadaceae</taxon>
        <taxon>Actinotalea</taxon>
    </lineage>
</organism>
<dbReference type="EMBL" id="JAGEMK010000002">
    <property type="protein sequence ID" value="MBO1751035.1"/>
    <property type="molecule type" value="Genomic_DNA"/>
</dbReference>
<evidence type="ECO:0000259" key="5">
    <source>
        <dbReference type="PROSITE" id="PS50893"/>
    </source>
</evidence>
<dbReference type="Proteomes" id="UP000664209">
    <property type="component" value="Unassembled WGS sequence"/>
</dbReference>
<dbReference type="PROSITE" id="PS50893">
    <property type="entry name" value="ABC_TRANSPORTER_2"/>
    <property type="match status" value="1"/>
</dbReference>
<dbReference type="SMART" id="SM00382">
    <property type="entry name" value="AAA"/>
    <property type="match status" value="1"/>
</dbReference>
<dbReference type="InterPro" id="IPR022508">
    <property type="entry name" value="ABC_trspt_anch-rpt_ATP-bd"/>
</dbReference>
<keyword evidence="3" id="KW-0547">Nucleotide-binding</keyword>
<dbReference type="InterPro" id="IPR003439">
    <property type="entry name" value="ABC_transporter-like_ATP-bd"/>
</dbReference>
<dbReference type="GO" id="GO:0016887">
    <property type="term" value="F:ATP hydrolysis activity"/>
    <property type="evidence" value="ECO:0007669"/>
    <property type="project" value="InterPro"/>
</dbReference>
<evidence type="ECO:0000256" key="4">
    <source>
        <dbReference type="ARBA" id="ARBA00022840"/>
    </source>
</evidence>
<dbReference type="NCBIfam" id="TIGR03771">
    <property type="entry name" value="anch_rpt_ABC"/>
    <property type="match status" value="1"/>
</dbReference>
<dbReference type="Pfam" id="PF00005">
    <property type="entry name" value="ABC_tran"/>
    <property type="match status" value="1"/>
</dbReference>
<gene>
    <name evidence="6" type="ORF">J4G33_04385</name>
</gene>
<dbReference type="InterPro" id="IPR003593">
    <property type="entry name" value="AAA+_ATPase"/>
</dbReference>
<dbReference type="SUPFAM" id="SSF52540">
    <property type="entry name" value="P-loop containing nucleoside triphosphate hydrolases"/>
    <property type="match status" value="1"/>
</dbReference>
<evidence type="ECO:0000313" key="6">
    <source>
        <dbReference type="EMBL" id="MBO1751035.1"/>
    </source>
</evidence>
<comment type="similarity">
    <text evidence="1">Belongs to the ABC transporter superfamily.</text>
</comment>
<dbReference type="CDD" id="cd03235">
    <property type="entry name" value="ABC_Metallic_Cations"/>
    <property type="match status" value="1"/>
</dbReference>
<name>A0A939LR08_9CELL</name>
<dbReference type="Gene3D" id="3.40.50.300">
    <property type="entry name" value="P-loop containing nucleotide triphosphate hydrolases"/>
    <property type="match status" value="1"/>
</dbReference>
<comment type="caution">
    <text evidence="6">The sequence shown here is derived from an EMBL/GenBank/DDBJ whole genome shotgun (WGS) entry which is preliminary data.</text>
</comment>
<evidence type="ECO:0000256" key="2">
    <source>
        <dbReference type="ARBA" id="ARBA00022448"/>
    </source>
</evidence>
<sequence length="255" mass="27234">MRDVAVELGGRLVLHGADLDVGAGELVGLIGPNGAGKTTLLRSILGLVRLRSGEVTVDGARGRAAARAIGYVPQRHEFAWEFPISVEDAVLSGRVRSIGWLRRPGVVDYRAARAALDRVRMSHLRKRPVGELSGGQRQRVLVARALALDPRVLLLDEPFTGLDVPTQELLTALFAELAQQDGTAVLMTTHDLVGAVHGCTRLCLLNRTVIATGTPAELDDPALWMRAFGIAEHSPLLTALGISSSPRAARAGERS</sequence>
<dbReference type="InterPro" id="IPR050153">
    <property type="entry name" value="Metal_Ion_Import_ABC"/>
</dbReference>
<feature type="domain" description="ABC transporter" evidence="5">
    <location>
        <begin position="1"/>
        <end position="231"/>
    </location>
</feature>
<keyword evidence="7" id="KW-1185">Reference proteome</keyword>
<evidence type="ECO:0000256" key="1">
    <source>
        <dbReference type="ARBA" id="ARBA00005417"/>
    </source>
</evidence>
<dbReference type="InterPro" id="IPR017871">
    <property type="entry name" value="ABC_transporter-like_CS"/>
</dbReference>
<evidence type="ECO:0000313" key="7">
    <source>
        <dbReference type="Proteomes" id="UP000664209"/>
    </source>
</evidence>
<dbReference type="InterPro" id="IPR027417">
    <property type="entry name" value="P-loop_NTPase"/>
</dbReference>
<protein>
    <submittedName>
        <fullName evidence="6">Anchored repeat-type ABC transporter ATP-binding subunit</fullName>
    </submittedName>
</protein>
<proteinExistence type="inferred from homology"/>
<dbReference type="PANTHER" id="PTHR42734:SF5">
    <property type="entry name" value="IRON TRANSPORT SYSTEM ATP-BINDING PROTEIN HI_0361-RELATED"/>
    <property type="match status" value="1"/>
</dbReference>
<reference evidence="6" key="1">
    <citation type="submission" date="2021-03" db="EMBL/GenBank/DDBJ databases">
        <title>Actinotalea soli sp. nov., isolated from soil.</title>
        <authorList>
            <person name="Ping W."/>
            <person name="Zhang J."/>
        </authorList>
    </citation>
    <scope>NUCLEOTIDE SEQUENCE</scope>
    <source>
        <strain evidence="6">BY-33</strain>
    </source>
</reference>
<dbReference type="GO" id="GO:0005524">
    <property type="term" value="F:ATP binding"/>
    <property type="evidence" value="ECO:0007669"/>
    <property type="project" value="UniProtKB-KW"/>
</dbReference>
<dbReference type="PANTHER" id="PTHR42734">
    <property type="entry name" value="METAL TRANSPORT SYSTEM ATP-BINDING PROTEIN TM_0124-RELATED"/>
    <property type="match status" value="1"/>
</dbReference>
<dbReference type="PROSITE" id="PS00211">
    <property type="entry name" value="ABC_TRANSPORTER_1"/>
    <property type="match status" value="1"/>
</dbReference>
<dbReference type="AlphaFoldDB" id="A0A939LR08"/>